<comment type="caution">
    <text evidence="2">The sequence shown here is derived from an EMBL/GenBank/DDBJ whole genome shotgun (WGS) entry which is preliminary data.</text>
</comment>
<accession>A0ABP4N694</accession>
<gene>
    <name evidence="2" type="ORF">GCM10009741_71040</name>
</gene>
<keyword evidence="1" id="KW-0812">Transmembrane</keyword>
<proteinExistence type="predicted"/>
<feature type="transmembrane region" description="Helical" evidence="1">
    <location>
        <begin position="68"/>
        <end position="84"/>
    </location>
</feature>
<protein>
    <submittedName>
        <fullName evidence="2">Uncharacterized protein</fullName>
    </submittedName>
</protein>
<name>A0ABP4N694_9ACTN</name>
<reference evidence="3" key="1">
    <citation type="journal article" date="2019" name="Int. J. Syst. Evol. Microbiol.">
        <title>The Global Catalogue of Microorganisms (GCM) 10K type strain sequencing project: providing services to taxonomists for standard genome sequencing and annotation.</title>
        <authorList>
            <consortium name="The Broad Institute Genomics Platform"/>
            <consortium name="The Broad Institute Genome Sequencing Center for Infectious Disease"/>
            <person name="Wu L."/>
            <person name="Ma J."/>
        </authorList>
    </citation>
    <scope>NUCLEOTIDE SEQUENCE [LARGE SCALE GENOMIC DNA]</scope>
    <source>
        <strain evidence="3">JCM 14303</strain>
    </source>
</reference>
<evidence type="ECO:0000256" key="1">
    <source>
        <dbReference type="SAM" id="Phobius"/>
    </source>
</evidence>
<evidence type="ECO:0000313" key="2">
    <source>
        <dbReference type="EMBL" id="GAA1556239.1"/>
    </source>
</evidence>
<feature type="transmembrane region" description="Helical" evidence="1">
    <location>
        <begin position="89"/>
        <end position="107"/>
    </location>
</feature>
<keyword evidence="1" id="KW-1133">Transmembrane helix</keyword>
<dbReference type="RefSeq" id="WP_344182192.1">
    <property type="nucleotide sequence ID" value="NZ_BAAANC010000004.1"/>
</dbReference>
<organism evidence="2 3">
    <name type="scientific">Kribbella lupini</name>
    <dbReference type="NCBI Taxonomy" id="291602"/>
    <lineage>
        <taxon>Bacteria</taxon>
        <taxon>Bacillati</taxon>
        <taxon>Actinomycetota</taxon>
        <taxon>Actinomycetes</taxon>
        <taxon>Propionibacteriales</taxon>
        <taxon>Kribbellaceae</taxon>
        <taxon>Kribbella</taxon>
    </lineage>
</organism>
<keyword evidence="3" id="KW-1185">Reference proteome</keyword>
<feature type="transmembrane region" description="Helical" evidence="1">
    <location>
        <begin position="26"/>
        <end position="48"/>
    </location>
</feature>
<dbReference type="Proteomes" id="UP001500363">
    <property type="component" value="Unassembled WGS sequence"/>
</dbReference>
<dbReference type="EMBL" id="BAAANC010000004">
    <property type="protein sequence ID" value="GAA1556239.1"/>
    <property type="molecule type" value="Genomic_DNA"/>
</dbReference>
<feature type="transmembrane region" description="Helical" evidence="1">
    <location>
        <begin position="127"/>
        <end position="146"/>
    </location>
</feature>
<evidence type="ECO:0000313" key="3">
    <source>
        <dbReference type="Proteomes" id="UP001500363"/>
    </source>
</evidence>
<sequence length="170" mass="17824">MSLPDEALPHLVEQAERRLSVGQHRWFALATLLATLPAGVALLLPWAFSRRLGQSVWQLGIETQPTLALAWLAGLLAAVLALALPPGQLAQAAAAVSGVVGLIYAAGGWQANTASALSDTWPGPGPAVALVTGLIWLLCASAQLIADQPHPVEPDAEEVATAVRRLRQNR</sequence>
<keyword evidence="1" id="KW-0472">Membrane</keyword>